<evidence type="ECO:0000313" key="2">
    <source>
        <dbReference type="Proteomes" id="UP001595693"/>
    </source>
</evidence>
<gene>
    <name evidence="1" type="ORF">ACFOW3_06190</name>
</gene>
<keyword evidence="2" id="KW-1185">Reference proteome</keyword>
<reference evidence="2" key="1">
    <citation type="journal article" date="2019" name="Int. J. Syst. Evol. Microbiol.">
        <title>The Global Catalogue of Microorganisms (GCM) 10K type strain sequencing project: providing services to taxonomists for standard genome sequencing and annotation.</title>
        <authorList>
            <consortium name="The Broad Institute Genomics Platform"/>
            <consortium name="The Broad Institute Genome Sequencing Center for Infectious Disease"/>
            <person name="Wu L."/>
            <person name="Ma J."/>
        </authorList>
    </citation>
    <scope>NUCLEOTIDE SEQUENCE [LARGE SCALE GENOMIC DNA]</scope>
    <source>
        <strain evidence="2">CCUG 2113</strain>
    </source>
</reference>
<dbReference type="EMBL" id="JBHSAJ010000013">
    <property type="protein sequence ID" value="MFC3934210.1"/>
    <property type="molecule type" value="Genomic_DNA"/>
</dbReference>
<accession>A0ABV8D862</accession>
<protein>
    <submittedName>
        <fullName evidence="1">Uncharacterized protein</fullName>
    </submittedName>
</protein>
<name>A0ABV8D862_9BURK</name>
<comment type="caution">
    <text evidence="1">The sequence shown here is derived from an EMBL/GenBank/DDBJ whole genome shotgun (WGS) entry which is preliminary data.</text>
</comment>
<sequence length="339" mass="36983">MLSPDTIAASLIQFHQQQTEKIEVFWVEATSSRQELSAELATRFTGLPILVALVNKNRFHDANGVSDDLNLTIQENEAWFVPENRELVGDRQKFSLVLVSKRPLGIPQLSSPVTLPDWFPQWPCEILTAEVKSVFSAITLTLGSPDIPQSAINSALFELEQALCHRLNVVFQSNPTAANALMTVVGTGQAPVNVADLIASSRQGLQARSGSEFRPGGAIDSSFIVSHFARVWRDCPPMQRQKLTTDASEALGLSPACSVDPQYSLTALLSRGKEKFPATPAEIIFSRNLMVTVSDVVQFVNGIHHADEFPQFPAVLTITFAKDLARSCRAAASTLGQLN</sequence>
<evidence type="ECO:0000313" key="1">
    <source>
        <dbReference type="EMBL" id="MFC3934210.1"/>
    </source>
</evidence>
<dbReference type="Proteomes" id="UP001595693">
    <property type="component" value="Unassembled WGS sequence"/>
</dbReference>
<organism evidence="1 2">
    <name type="scientific">Acidovorax facilis</name>
    <dbReference type="NCBI Taxonomy" id="12917"/>
    <lineage>
        <taxon>Bacteria</taxon>
        <taxon>Pseudomonadati</taxon>
        <taxon>Pseudomonadota</taxon>
        <taxon>Betaproteobacteria</taxon>
        <taxon>Burkholderiales</taxon>
        <taxon>Comamonadaceae</taxon>
        <taxon>Acidovorax</taxon>
    </lineage>
</organism>
<dbReference type="RefSeq" id="WP_252635884.1">
    <property type="nucleotide sequence ID" value="NZ_JAMXAX010000151.1"/>
</dbReference>
<proteinExistence type="predicted"/>